<comment type="caution">
    <text evidence="6">The sequence shown here is derived from an EMBL/GenBank/DDBJ whole genome shotgun (WGS) entry which is preliminary data.</text>
</comment>
<keyword evidence="4" id="KW-0732">Signal</keyword>
<feature type="binding site" evidence="3">
    <location>
        <position position="87"/>
    </location>
    <ligand>
        <name>FAD</name>
        <dbReference type="ChEBI" id="CHEBI:57692"/>
    </ligand>
</feature>
<dbReference type="Pfam" id="PF05199">
    <property type="entry name" value="GMC_oxred_C"/>
    <property type="match status" value="1"/>
</dbReference>
<dbReference type="SUPFAM" id="SSF51905">
    <property type="entry name" value="FAD/NAD(P)-binding domain"/>
    <property type="match status" value="1"/>
</dbReference>
<dbReference type="PROSITE" id="PS00624">
    <property type="entry name" value="GMC_OXRED_2"/>
    <property type="match status" value="1"/>
</dbReference>
<evidence type="ECO:0000313" key="7">
    <source>
        <dbReference type="Proteomes" id="UP000383932"/>
    </source>
</evidence>
<protein>
    <recommendedName>
        <fullName evidence="5">Glucose-methanol-choline oxidoreductase N-terminal domain-containing protein</fullName>
    </recommendedName>
</protein>
<proteinExistence type="inferred from homology"/>
<feature type="signal peptide" evidence="4">
    <location>
        <begin position="1"/>
        <end position="16"/>
    </location>
</feature>
<dbReference type="OrthoDB" id="269227at2759"/>
<dbReference type="Gene3D" id="3.50.50.60">
    <property type="entry name" value="FAD/NAD(P)-binding domain"/>
    <property type="match status" value="1"/>
</dbReference>
<dbReference type="InterPro" id="IPR036188">
    <property type="entry name" value="FAD/NAD-bd_sf"/>
</dbReference>
<keyword evidence="7" id="KW-1185">Reference proteome</keyword>
<name>A0A5N5QAR7_9AGAM</name>
<dbReference type="InterPro" id="IPR007867">
    <property type="entry name" value="GMC_OxRtase_C"/>
</dbReference>
<evidence type="ECO:0000256" key="2">
    <source>
        <dbReference type="ARBA" id="ARBA00010790"/>
    </source>
</evidence>
<dbReference type="PIRSF" id="PIRSF000137">
    <property type="entry name" value="Alcohol_oxidase"/>
    <property type="match status" value="1"/>
</dbReference>
<dbReference type="Proteomes" id="UP000383932">
    <property type="component" value="Unassembled WGS sequence"/>
</dbReference>
<organism evidence="6 7">
    <name type="scientific">Ceratobasidium theobromae</name>
    <dbReference type="NCBI Taxonomy" id="1582974"/>
    <lineage>
        <taxon>Eukaryota</taxon>
        <taxon>Fungi</taxon>
        <taxon>Dikarya</taxon>
        <taxon>Basidiomycota</taxon>
        <taxon>Agaricomycotina</taxon>
        <taxon>Agaricomycetes</taxon>
        <taxon>Cantharellales</taxon>
        <taxon>Ceratobasidiaceae</taxon>
        <taxon>Ceratobasidium</taxon>
    </lineage>
</organism>
<feature type="domain" description="Glucose-methanol-choline oxidoreductase N-terminal" evidence="5">
    <location>
        <begin position="284"/>
        <end position="298"/>
    </location>
</feature>
<accession>A0A5N5QAR7</accession>
<dbReference type="GO" id="GO:0050660">
    <property type="term" value="F:flavin adenine dinucleotide binding"/>
    <property type="evidence" value="ECO:0007669"/>
    <property type="project" value="InterPro"/>
</dbReference>
<keyword evidence="3" id="KW-0285">Flavoprotein</keyword>
<keyword evidence="3" id="KW-0274">FAD</keyword>
<feature type="binding site" evidence="3">
    <location>
        <position position="241"/>
    </location>
    <ligand>
        <name>FAD</name>
        <dbReference type="ChEBI" id="CHEBI:57692"/>
    </ligand>
</feature>
<dbReference type="InterPro" id="IPR000172">
    <property type="entry name" value="GMC_OxRdtase_N"/>
</dbReference>
<dbReference type="PANTHER" id="PTHR11552">
    <property type="entry name" value="GLUCOSE-METHANOL-CHOLINE GMC OXIDOREDUCTASE"/>
    <property type="match status" value="1"/>
</dbReference>
<evidence type="ECO:0000313" key="6">
    <source>
        <dbReference type="EMBL" id="KAB5588487.1"/>
    </source>
</evidence>
<feature type="chain" id="PRO_5024285573" description="Glucose-methanol-choline oxidoreductase N-terminal domain-containing protein" evidence="4">
    <location>
        <begin position="17"/>
        <end position="612"/>
    </location>
</feature>
<reference evidence="6 7" key="1">
    <citation type="journal article" date="2019" name="Fungal Biol. Biotechnol.">
        <title>Draft genome sequence of fastidious pathogen Ceratobasidium theobromae, which causes vascular-streak dieback in Theobroma cacao.</title>
        <authorList>
            <person name="Ali S.S."/>
            <person name="Asman A."/>
            <person name="Shao J."/>
            <person name="Firmansyah A.P."/>
            <person name="Susilo A.W."/>
            <person name="Rosmana A."/>
            <person name="McMahon P."/>
            <person name="Junaid M."/>
            <person name="Guest D."/>
            <person name="Kheng T.Y."/>
            <person name="Meinhardt L.W."/>
            <person name="Bailey B.A."/>
        </authorList>
    </citation>
    <scope>NUCLEOTIDE SEQUENCE [LARGE SCALE GENOMIC DNA]</scope>
    <source>
        <strain evidence="6 7">CT2</strain>
    </source>
</reference>
<feature type="binding site" evidence="3">
    <location>
        <begin position="543"/>
        <end position="544"/>
    </location>
    <ligand>
        <name>FAD</name>
        <dbReference type="ChEBI" id="CHEBI:57692"/>
    </ligand>
</feature>
<evidence type="ECO:0000256" key="1">
    <source>
        <dbReference type="ARBA" id="ARBA00001974"/>
    </source>
</evidence>
<sequence>MSQGIILDLVVACTAAGRLAAANPNLDILLVEQGPNNFQDPALLTPALFPTHCSVGSQYALFWKGNKTQALGGRDPMVESVSGTGGVLGGGSSINGMVYARGAASDYDDWNTPGWGSDNLIPLLKKVIVILTNSVAELNCMFKQIETYHVALERETHGYNGPINVSYGGHSSAIAKEYLDVCAQIGIPKVEDIMDLHTGFGCARLAKYIDPMTGHRQDAAHGYIHTQSDNNHLHIMTKTLVRRVLFDGTKAIGVEVVGNKNQDPQVVQAPGRIIARKLVVVSAGAIGSPLILERSGIGCATRLSKLGVGVVADLPGVGANYEDHILCASPYRIPDGSETMDFVVSQEPVAMEQYLAQYANGQGILASNGLDAGSKLRPKTDELESIGPAFRRLWEQCFESAPDKAVFVQCVLNAYWGPRALMHPEFRYMTIANIAGYPVSRGHIHITSGDVYAPPDFRTGFLDEQADVDIHVWIYKKSREVARRMPSYRGEYTPCHPNFPKGSAAGCVRLNGPPPAEVEDLVYTPEDNAAIEEFVRRTSGTTWHSIGTVPMKPKEQGGCVDARLNVYGTNSLKVTDLSILPSNVGANTYSTALLVGEKAAMLIAEDLALKLP</sequence>
<dbReference type="Gene3D" id="3.30.560.10">
    <property type="entry name" value="Glucose Oxidase, domain 3"/>
    <property type="match status" value="1"/>
</dbReference>
<dbReference type="GO" id="GO:0016614">
    <property type="term" value="F:oxidoreductase activity, acting on CH-OH group of donors"/>
    <property type="evidence" value="ECO:0007669"/>
    <property type="project" value="InterPro"/>
</dbReference>
<dbReference type="EMBL" id="SSOP01000441">
    <property type="protein sequence ID" value="KAB5588487.1"/>
    <property type="molecule type" value="Genomic_DNA"/>
</dbReference>
<dbReference type="AlphaFoldDB" id="A0A5N5QAR7"/>
<dbReference type="Pfam" id="PF00732">
    <property type="entry name" value="GMC_oxred_N"/>
    <property type="match status" value="1"/>
</dbReference>
<evidence type="ECO:0000256" key="4">
    <source>
        <dbReference type="SAM" id="SignalP"/>
    </source>
</evidence>
<dbReference type="InterPro" id="IPR012132">
    <property type="entry name" value="GMC_OxRdtase"/>
</dbReference>
<gene>
    <name evidence="6" type="ORF">CTheo_8071</name>
</gene>
<comment type="cofactor">
    <cofactor evidence="1 3">
        <name>FAD</name>
        <dbReference type="ChEBI" id="CHEBI:57692"/>
    </cofactor>
</comment>
<feature type="binding site" evidence="3">
    <location>
        <begin position="95"/>
        <end position="98"/>
    </location>
    <ligand>
        <name>FAD</name>
        <dbReference type="ChEBI" id="CHEBI:57692"/>
    </ligand>
</feature>
<evidence type="ECO:0000259" key="5">
    <source>
        <dbReference type="PROSITE" id="PS00624"/>
    </source>
</evidence>
<evidence type="ECO:0000256" key="3">
    <source>
        <dbReference type="PIRSR" id="PIRSR000137-2"/>
    </source>
</evidence>
<dbReference type="SUPFAM" id="SSF54373">
    <property type="entry name" value="FAD-linked reductases, C-terminal domain"/>
    <property type="match status" value="1"/>
</dbReference>
<dbReference type="PANTHER" id="PTHR11552:SF78">
    <property type="entry name" value="GLUCOSE-METHANOL-CHOLINE OXIDOREDUCTASE N-TERMINAL DOMAIN-CONTAINING PROTEIN"/>
    <property type="match status" value="1"/>
</dbReference>
<comment type="similarity">
    <text evidence="2">Belongs to the GMC oxidoreductase family.</text>
</comment>